<dbReference type="OrthoDB" id="9807535at2"/>
<dbReference type="SUPFAM" id="SSF54909">
    <property type="entry name" value="Dimeric alpha+beta barrel"/>
    <property type="match status" value="2"/>
</dbReference>
<evidence type="ECO:0000259" key="2">
    <source>
        <dbReference type="Pfam" id="PF03795"/>
    </source>
</evidence>
<dbReference type="PANTHER" id="PTHR35174:SF3">
    <property type="entry name" value="BLL7171 PROTEIN"/>
    <property type="match status" value="1"/>
</dbReference>
<sequence>MKYMLLIYGAEDCWSEEERQECMIESMRICDQLDAEGKWIASAPLHCVTTATCVRVREGKRQIMDGPFAETTEQLGGYYVVDVDNRDEAIAIASRLPPAAKGTVEIRPLLPLPDPLSLPDTGAADENAIARGSDYIVLLYAEEGVWPPDEHAPALAESVELCHQLHADGQFLAAAPLEPPEQATCVRVRNGDRAVVDGPFPETKEQLGGYFLIRVANLDEAIAVATRIPGSRRGTAEIRPLFPLPE</sequence>
<dbReference type="RefSeq" id="WP_146389601.1">
    <property type="nucleotide sequence ID" value="NZ_SJPK01000001.1"/>
</dbReference>
<name>A0A5C5YJQ1_9BACT</name>
<dbReference type="Pfam" id="PF03795">
    <property type="entry name" value="YCII"/>
    <property type="match status" value="2"/>
</dbReference>
<proteinExistence type="inferred from homology"/>
<dbReference type="PANTHER" id="PTHR35174">
    <property type="entry name" value="BLL7171 PROTEIN-RELATED"/>
    <property type="match status" value="1"/>
</dbReference>
<dbReference type="InterPro" id="IPR011008">
    <property type="entry name" value="Dimeric_a/b-barrel"/>
</dbReference>
<dbReference type="Proteomes" id="UP000318053">
    <property type="component" value="Unassembled WGS sequence"/>
</dbReference>
<comment type="similarity">
    <text evidence="1">Belongs to the YciI family.</text>
</comment>
<gene>
    <name evidence="3" type="ORF">CA85_04120</name>
</gene>
<reference evidence="3 4" key="1">
    <citation type="submission" date="2019-02" db="EMBL/GenBank/DDBJ databases">
        <title>Deep-cultivation of Planctomycetes and their phenomic and genomic characterization uncovers novel biology.</title>
        <authorList>
            <person name="Wiegand S."/>
            <person name="Jogler M."/>
            <person name="Boedeker C."/>
            <person name="Pinto D."/>
            <person name="Vollmers J."/>
            <person name="Rivas-Marin E."/>
            <person name="Kohn T."/>
            <person name="Peeters S.H."/>
            <person name="Heuer A."/>
            <person name="Rast P."/>
            <person name="Oberbeckmann S."/>
            <person name="Bunk B."/>
            <person name="Jeske O."/>
            <person name="Meyerdierks A."/>
            <person name="Storesund J.E."/>
            <person name="Kallscheuer N."/>
            <person name="Luecker S."/>
            <person name="Lage O.M."/>
            <person name="Pohl T."/>
            <person name="Merkel B.J."/>
            <person name="Hornburger P."/>
            <person name="Mueller R.-W."/>
            <person name="Bruemmer F."/>
            <person name="Labrenz M."/>
            <person name="Spormann A.M."/>
            <person name="Op Den Camp H."/>
            <person name="Overmann J."/>
            <person name="Amann R."/>
            <person name="Jetten M.S.M."/>
            <person name="Mascher T."/>
            <person name="Medema M.H."/>
            <person name="Devos D.P."/>
            <person name="Kaster A.-K."/>
            <person name="Ovreas L."/>
            <person name="Rohde M."/>
            <person name="Galperin M.Y."/>
            <person name="Jogler C."/>
        </authorList>
    </citation>
    <scope>NUCLEOTIDE SEQUENCE [LARGE SCALE GENOMIC DNA]</scope>
    <source>
        <strain evidence="3 4">CA85</strain>
    </source>
</reference>
<keyword evidence="4" id="KW-1185">Reference proteome</keyword>
<evidence type="ECO:0000256" key="1">
    <source>
        <dbReference type="ARBA" id="ARBA00007689"/>
    </source>
</evidence>
<dbReference type="Gene3D" id="3.30.70.1060">
    <property type="entry name" value="Dimeric alpha+beta barrel"/>
    <property type="match status" value="2"/>
</dbReference>
<feature type="domain" description="YCII-related" evidence="2">
    <location>
        <begin position="1"/>
        <end position="111"/>
    </location>
</feature>
<organism evidence="3 4">
    <name type="scientific">Allorhodopirellula solitaria</name>
    <dbReference type="NCBI Taxonomy" id="2527987"/>
    <lineage>
        <taxon>Bacteria</taxon>
        <taxon>Pseudomonadati</taxon>
        <taxon>Planctomycetota</taxon>
        <taxon>Planctomycetia</taxon>
        <taxon>Pirellulales</taxon>
        <taxon>Pirellulaceae</taxon>
        <taxon>Allorhodopirellula</taxon>
    </lineage>
</organism>
<evidence type="ECO:0000313" key="3">
    <source>
        <dbReference type="EMBL" id="TWT75123.1"/>
    </source>
</evidence>
<comment type="caution">
    <text evidence="3">The sequence shown here is derived from an EMBL/GenBank/DDBJ whole genome shotgun (WGS) entry which is preliminary data.</text>
</comment>
<dbReference type="AlphaFoldDB" id="A0A5C5YJQ1"/>
<protein>
    <submittedName>
        <fullName evidence="3">YCII-related domain protein</fullName>
    </submittedName>
</protein>
<feature type="domain" description="YCII-related" evidence="2">
    <location>
        <begin position="135"/>
        <end position="243"/>
    </location>
</feature>
<accession>A0A5C5YJQ1</accession>
<dbReference type="InterPro" id="IPR005545">
    <property type="entry name" value="YCII"/>
</dbReference>
<evidence type="ECO:0000313" key="4">
    <source>
        <dbReference type="Proteomes" id="UP000318053"/>
    </source>
</evidence>
<dbReference type="EMBL" id="SJPK01000001">
    <property type="protein sequence ID" value="TWT75123.1"/>
    <property type="molecule type" value="Genomic_DNA"/>
</dbReference>